<evidence type="ECO:0000256" key="7">
    <source>
        <dbReference type="ARBA" id="ARBA00022984"/>
    </source>
</evidence>
<evidence type="ECO:0000256" key="12">
    <source>
        <dbReference type="ARBA" id="ARBA00039754"/>
    </source>
</evidence>
<comment type="pathway">
    <text evidence="2">Cell wall biogenesis; peptidoglycan biosynthesis.</text>
</comment>
<sequence>MCANIKVEGRVAIVEGVEALCGANVFSPDLRGGTSLVIAGLCAKGTTIVNNLSHIDRGCEYFAEHLSMLGAKIKREDCTTSYE</sequence>
<dbReference type="GO" id="GO:0008360">
    <property type="term" value="P:regulation of cell shape"/>
    <property type="evidence" value="ECO:0007669"/>
    <property type="project" value="UniProtKB-KW"/>
</dbReference>
<evidence type="ECO:0000256" key="9">
    <source>
        <dbReference type="ARBA" id="ARBA00023316"/>
    </source>
</evidence>
<accession>A0A645D687</accession>
<keyword evidence="6" id="KW-0133">Cell shape</keyword>
<dbReference type="Pfam" id="PF00275">
    <property type="entry name" value="EPSP_synthase"/>
    <property type="match status" value="1"/>
</dbReference>
<dbReference type="InterPro" id="IPR050068">
    <property type="entry name" value="MurA_subfamily"/>
</dbReference>
<keyword evidence="3" id="KW-0963">Cytoplasm</keyword>
<dbReference type="InterPro" id="IPR001986">
    <property type="entry name" value="Enolpyruvate_Tfrase_dom"/>
</dbReference>
<keyword evidence="7" id="KW-0573">Peptidoglycan synthesis</keyword>
<dbReference type="Gene3D" id="3.65.10.10">
    <property type="entry name" value="Enolpyruvate transferase domain"/>
    <property type="match status" value="1"/>
</dbReference>
<dbReference type="InterPro" id="IPR036968">
    <property type="entry name" value="Enolpyruvate_Tfrase_sf"/>
</dbReference>
<protein>
    <recommendedName>
        <fullName evidence="12">UDP-N-acetylglucosamine 1-carboxyvinyltransferase</fullName>
        <ecNumber evidence="11">2.5.1.7</ecNumber>
    </recommendedName>
    <alternativeName>
        <fullName evidence="13">Enoylpyruvate transferase</fullName>
    </alternativeName>
    <alternativeName>
        <fullName evidence="14">UDP-N-acetylglucosamine enolpyruvyl transferase</fullName>
    </alternativeName>
</protein>
<keyword evidence="5 17" id="KW-0808">Transferase</keyword>
<dbReference type="GO" id="GO:0051301">
    <property type="term" value="P:cell division"/>
    <property type="evidence" value="ECO:0007669"/>
    <property type="project" value="UniProtKB-KW"/>
</dbReference>
<evidence type="ECO:0000256" key="11">
    <source>
        <dbReference type="ARBA" id="ARBA00039108"/>
    </source>
</evidence>
<keyword evidence="9" id="KW-0961">Cell wall biogenesis/degradation</keyword>
<dbReference type="PANTHER" id="PTHR43783:SF1">
    <property type="entry name" value="UDP-N-ACETYLGLUCOSAMINE 1-CARBOXYVINYLTRANSFERASE"/>
    <property type="match status" value="1"/>
</dbReference>
<evidence type="ECO:0000256" key="1">
    <source>
        <dbReference type="ARBA" id="ARBA00004496"/>
    </source>
</evidence>
<proteinExistence type="inferred from homology"/>
<keyword evidence="4" id="KW-0132">Cell division</keyword>
<evidence type="ECO:0000256" key="14">
    <source>
        <dbReference type="ARBA" id="ARBA00042842"/>
    </source>
</evidence>
<dbReference type="EMBL" id="VSSQ01033196">
    <property type="protein sequence ID" value="MPM84719.1"/>
    <property type="molecule type" value="Genomic_DNA"/>
</dbReference>
<gene>
    <name evidence="17" type="primary">murA_19</name>
    <name evidence="17" type="ORF">SDC9_131795</name>
</gene>
<name>A0A645D687_9ZZZZ</name>
<evidence type="ECO:0000313" key="17">
    <source>
        <dbReference type="EMBL" id="MPM84719.1"/>
    </source>
</evidence>
<evidence type="ECO:0000256" key="2">
    <source>
        <dbReference type="ARBA" id="ARBA00004752"/>
    </source>
</evidence>
<reference evidence="17" key="1">
    <citation type="submission" date="2019-08" db="EMBL/GenBank/DDBJ databases">
        <authorList>
            <person name="Kucharzyk K."/>
            <person name="Murdoch R.W."/>
            <person name="Higgins S."/>
            <person name="Loffler F."/>
        </authorList>
    </citation>
    <scope>NUCLEOTIDE SEQUENCE</scope>
</reference>
<comment type="caution">
    <text evidence="17">The sequence shown here is derived from an EMBL/GenBank/DDBJ whole genome shotgun (WGS) entry which is preliminary data.</text>
</comment>
<dbReference type="SUPFAM" id="SSF55205">
    <property type="entry name" value="EPT/RTPC-like"/>
    <property type="match status" value="1"/>
</dbReference>
<keyword evidence="8" id="KW-0131">Cell cycle</keyword>
<dbReference type="GO" id="GO:0009252">
    <property type="term" value="P:peptidoglycan biosynthetic process"/>
    <property type="evidence" value="ECO:0007669"/>
    <property type="project" value="UniProtKB-KW"/>
</dbReference>
<evidence type="ECO:0000256" key="4">
    <source>
        <dbReference type="ARBA" id="ARBA00022618"/>
    </source>
</evidence>
<organism evidence="17">
    <name type="scientific">bioreactor metagenome</name>
    <dbReference type="NCBI Taxonomy" id="1076179"/>
    <lineage>
        <taxon>unclassified sequences</taxon>
        <taxon>metagenomes</taxon>
        <taxon>ecological metagenomes</taxon>
    </lineage>
</organism>
<dbReference type="PANTHER" id="PTHR43783">
    <property type="entry name" value="UDP-N-ACETYLGLUCOSAMINE 1-CARBOXYVINYLTRANSFERASE"/>
    <property type="match status" value="1"/>
</dbReference>
<feature type="domain" description="Enolpyruvate transferase" evidence="16">
    <location>
        <begin position="3"/>
        <end position="66"/>
    </location>
</feature>
<dbReference type="GO" id="GO:0071555">
    <property type="term" value="P:cell wall organization"/>
    <property type="evidence" value="ECO:0007669"/>
    <property type="project" value="UniProtKB-KW"/>
</dbReference>
<dbReference type="EC" id="2.5.1.7" evidence="11"/>
<dbReference type="GO" id="GO:0005737">
    <property type="term" value="C:cytoplasm"/>
    <property type="evidence" value="ECO:0007669"/>
    <property type="project" value="UniProtKB-SubCell"/>
</dbReference>
<comment type="similarity">
    <text evidence="10">Belongs to the EPSP synthase family. MurA subfamily.</text>
</comment>
<dbReference type="GO" id="GO:0008760">
    <property type="term" value="F:UDP-N-acetylglucosamine 1-carboxyvinyltransferase activity"/>
    <property type="evidence" value="ECO:0007669"/>
    <property type="project" value="UniProtKB-EC"/>
</dbReference>
<evidence type="ECO:0000256" key="6">
    <source>
        <dbReference type="ARBA" id="ARBA00022960"/>
    </source>
</evidence>
<evidence type="ECO:0000256" key="5">
    <source>
        <dbReference type="ARBA" id="ARBA00022679"/>
    </source>
</evidence>
<evidence type="ECO:0000256" key="13">
    <source>
        <dbReference type="ARBA" id="ARBA00042443"/>
    </source>
</evidence>
<comment type="catalytic activity">
    <reaction evidence="15">
        <text>phosphoenolpyruvate + UDP-N-acetyl-alpha-D-glucosamine = UDP-N-acetyl-3-O-(1-carboxyvinyl)-alpha-D-glucosamine + phosphate</text>
        <dbReference type="Rhea" id="RHEA:18681"/>
        <dbReference type="ChEBI" id="CHEBI:43474"/>
        <dbReference type="ChEBI" id="CHEBI:57705"/>
        <dbReference type="ChEBI" id="CHEBI:58702"/>
        <dbReference type="ChEBI" id="CHEBI:68483"/>
        <dbReference type="EC" id="2.5.1.7"/>
    </reaction>
</comment>
<evidence type="ECO:0000256" key="8">
    <source>
        <dbReference type="ARBA" id="ARBA00023306"/>
    </source>
</evidence>
<evidence type="ECO:0000256" key="10">
    <source>
        <dbReference type="ARBA" id="ARBA00038367"/>
    </source>
</evidence>
<dbReference type="InterPro" id="IPR013792">
    <property type="entry name" value="RNA3'P_cycl/enolpyr_Trfase_a/b"/>
</dbReference>
<evidence type="ECO:0000259" key="16">
    <source>
        <dbReference type="Pfam" id="PF00275"/>
    </source>
</evidence>
<evidence type="ECO:0000256" key="3">
    <source>
        <dbReference type="ARBA" id="ARBA00022490"/>
    </source>
</evidence>
<comment type="subcellular location">
    <subcellularLocation>
        <location evidence="1">Cytoplasm</location>
    </subcellularLocation>
</comment>
<dbReference type="AlphaFoldDB" id="A0A645D687"/>
<evidence type="ECO:0000256" key="15">
    <source>
        <dbReference type="ARBA" id="ARBA00047527"/>
    </source>
</evidence>